<feature type="compositionally biased region" description="Pro residues" evidence="1">
    <location>
        <begin position="223"/>
        <end position="233"/>
    </location>
</feature>
<keyword evidence="4" id="KW-1185">Reference proteome</keyword>
<proteinExistence type="predicted"/>
<feature type="domain" description="Ribonuclease H1 N-terminal" evidence="2">
    <location>
        <begin position="281"/>
        <end position="318"/>
    </location>
</feature>
<evidence type="ECO:0000313" key="3">
    <source>
        <dbReference type="EMBL" id="KAJ7038474.1"/>
    </source>
</evidence>
<sequence length="461" mass="50742">MEHFDERNVLIYPADVSRQQIVPFYFNKGDLTLRDPERLDNYFEDVNPGGCSMCPKPHFQHAAFPGVSFTVVIACPHQSGPHNSLGRNKSIARLFPLELEHQTCRGNLLVFKHQNTSDATVVNRDLPVIDIVPDDIPYIDDLVRRWVSHRCIQAQKARLDAAASSLAHSSRQPTSPLTTMALRVIDLDELFATLDLEDLPGEPSVATPLRSRRPPSASASVGRPPPPYSPPSTPFQSTRSPPPPSSRPAASHQVPPTPVNITRSPTTRSPAARSRKPKAQAYTVFRGREIGVFDHWPQAERAVSGVRFAVHQGYPSRERVLAAFNLAQLNGWTCRGDAWTETPVLSSDAPLPVTDETARAASQSILAREPHEPWYVVYAGVNPGIFPNFVECALNVLGIHGSVHEKATTFAAARARFEGARERGESDTYLVASRALTTQISRTHHEKRPNLNGIPVATVCG</sequence>
<dbReference type="SUPFAM" id="SSF55658">
    <property type="entry name" value="L9 N-domain-like"/>
    <property type="match status" value="2"/>
</dbReference>
<feature type="domain" description="Ribonuclease H1 N-terminal" evidence="2">
    <location>
        <begin position="373"/>
        <end position="415"/>
    </location>
</feature>
<dbReference type="Pfam" id="PF01693">
    <property type="entry name" value="Cauli_VI"/>
    <property type="match status" value="2"/>
</dbReference>
<name>A0AAD6T372_9AGAR</name>
<dbReference type="InterPro" id="IPR009027">
    <property type="entry name" value="Ribosomal_bL9/RNase_H1_N"/>
</dbReference>
<feature type="compositionally biased region" description="Polar residues" evidence="1">
    <location>
        <begin position="259"/>
        <end position="269"/>
    </location>
</feature>
<evidence type="ECO:0000256" key="1">
    <source>
        <dbReference type="SAM" id="MobiDB-lite"/>
    </source>
</evidence>
<organism evidence="3 4">
    <name type="scientific">Mycena alexandri</name>
    <dbReference type="NCBI Taxonomy" id="1745969"/>
    <lineage>
        <taxon>Eukaryota</taxon>
        <taxon>Fungi</taxon>
        <taxon>Dikarya</taxon>
        <taxon>Basidiomycota</taxon>
        <taxon>Agaricomycotina</taxon>
        <taxon>Agaricomycetes</taxon>
        <taxon>Agaricomycetidae</taxon>
        <taxon>Agaricales</taxon>
        <taxon>Marasmiineae</taxon>
        <taxon>Mycenaceae</taxon>
        <taxon>Mycena</taxon>
    </lineage>
</organism>
<gene>
    <name evidence="3" type="ORF">C8F04DRAFT_1179776</name>
</gene>
<dbReference type="InterPro" id="IPR011320">
    <property type="entry name" value="RNase_H1_N"/>
</dbReference>
<feature type="region of interest" description="Disordered" evidence="1">
    <location>
        <begin position="201"/>
        <end position="280"/>
    </location>
</feature>
<dbReference type="EMBL" id="JARJCM010000032">
    <property type="protein sequence ID" value="KAJ7038474.1"/>
    <property type="molecule type" value="Genomic_DNA"/>
</dbReference>
<evidence type="ECO:0000313" key="4">
    <source>
        <dbReference type="Proteomes" id="UP001218188"/>
    </source>
</evidence>
<evidence type="ECO:0000259" key="2">
    <source>
        <dbReference type="Pfam" id="PF01693"/>
    </source>
</evidence>
<dbReference type="Gene3D" id="3.40.970.10">
    <property type="entry name" value="Ribonuclease H1, N-terminal domain"/>
    <property type="match status" value="2"/>
</dbReference>
<comment type="caution">
    <text evidence="3">The sequence shown here is derived from an EMBL/GenBank/DDBJ whole genome shotgun (WGS) entry which is preliminary data.</text>
</comment>
<dbReference type="InterPro" id="IPR037056">
    <property type="entry name" value="RNase_H1_N_sf"/>
</dbReference>
<accession>A0AAD6T372</accession>
<dbReference type="Proteomes" id="UP001218188">
    <property type="component" value="Unassembled WGS sequence"/>
</dbReference>
<dbReference type="AlphaFoldDB" id="A0AAD6T372"/>
<protein>
    <recommendedName>
        <fullName evidence="2">Ribonuclease H1 N-terminal domain-containing protein</fullName>
    </recommendedName>
</protein>
<reference evidence="3" key="1">
    <citation type="submission" date="2023-03" db="EMBL/GenBank/DDBJ databases">
        <title>Massive genome expansion in bonnet fungi (Mycena s.s.) driven by repeated elements and novel gene families across ecological guilds.</title>
        <authorList>
            <consortium name="Lawrence Berkeley National Laboratory"/>
            <person name="Harder C.B."/>
            <person name="Miyauchi S."/>
            <person name="Viragh M."/>
            <person name="Kuo A."/>
            <person name="Thoen E."/>
            <person name="Andreopoulos B."/>
            <person name="Lu D."/>
            <person name="Skrede I."/>
            <person name="Drula E."/>
            <person name="Henrissat B."/>
            <person name="Morin E."/>
            <person name="Kohler A."/>
            <person name="Barry K."/>
            <person name="LaButti K."/>
            <person name="Morin E."/>
            <person name="Salamov A."/>
            <person name="Lipzen A."/>
            <person name="Mereny Z."/>
            <person name="Hegedus B."/>
            <person name="Baldrian P."/>
            <person name="Stursova M."/>
            <person name="Weitz H."/>
            <person name="Taylor A."/>
            <person name="Grigoriev I.V."/>
            <person name="Nagy L.G."/>
            <person name="Martin F."/>
            <person name="Kauserud H."/>
        </authorList>
    </citation>
    <scope>NUCLEOTIDE SEQUENCE</scope>
    <source>
        <strain evidence="3">CBHHK200</strain>
    </source>
</reference>